<name>A0ABT3TK38_9GAMM</name>
<evidence type="ECO:0000256" key="1">
    <source>
        <dbReference type="ARBA" id="ARBA00023002"/>
    </source>
</evidence>
<evidence type="ECO:0000259" key="2">
    <source>
        <dbReference type="Pfam" id="PF01243"/>
    </source>
</evidence>
<reference evidence="3" key="1">
    <citation type="submission" date="2019-02" db="EMBL/GenBank/DDBJ databases">
        <authorList>
            <person name="Li S.-H."/>
        </authorList>
    </citation>
    <scope>NUCLEOTIDE SEQUENCE</scope>
    <source>
        <strain evidence="3">IMCC14734</strain>
    </source>
</reference>
<dbReference type="EC" id="1.-.-.-" evidence="3"/>
<keyword evidence="4" id="KW-1185">Reference proteome</keyword>
<keyword evidence="1 3" id="KW-0560">Oxidoreductase</keyword>
<accession>A0ABT3TK38</accession>
<dbReference type="InterPro" id="IPR019965">
    <property type="entry name" value="PPOX_F420-dep_Rv2061_put"/>
</dbReference>
<dbReference type="GO" id="GO:0016491">
    <property type="term" value="F:oxidoreductase activity"/>
    <property type="evidence" value="ECO:0007669"/>
    <property type="project" value="UniProtKB-KW"/>
</dbReference>
<gene>
    <name evidence="3" type="ORF">EYC98_17575</name>
</gene>
<evidence type="ECO:0000313" key="4">
    <source>
        <dbReference type="Proteomes" id="UP001143362"/>
    </source>
</evidence>
<dbReference type="NCBIfam" id="TIGR03666">
    <property type="entry name" value="Rv2061_F420"/>
    <property type="match status" value="1"/>
</dbReference>
<dbReference type="Pfam" id="PF01243">
    <property type="entry name" value="PNPOx_N"/>
    <property type="match status" value="1"/>
</dbReference>
<dbReference type="PANTHER" id="PTHR35176">
    <property type="entry name" value="HEME OXYGENASE HI_0854-RELATED"/>
    <property type="match status" value="1"/>
</dbReference>
<protein>
    <submittedName>
        <fullName evidence="3">PPOX class F420-dependent oxidoreductase</fullName>
        <ecNumber evidence="3">1.-.-.-</ecNumber>
    </submittedName>
</protein>
<dbReference type="Proteomes" id="UP001143362">
    <property type="component" value="Unassembled WGS sequence"/>
</dbReference>
<dbReference type="EMBL" id="SHNN01000004">
    <property type="protein sequence ID" value="MCX2982675.1"/>
    <property type="molecule type" value="Genomic_DNA"/>
</dbReference>
<dbReference type="Gene3D" id="2.30.110.10">
    <property type="entry name" value="Electron Transport, Fmn-binding Protein, Chain A"/>
    <property type="match status" value="1"/>
</dbReference>
<dbReference type="RefSeq" id="WP_279246708.1">
    <property type="nucleotide sequence ID" value="NZ_SHNN01000004.1"/>
</dbReference>
<dbReference type="PANTHER" id="PTHR35176:SF11">
    <property type="entry name" value="PYRIDOXAMINE 5'-PHOSPHATE OXIDASE FAMILY PROTEIN"/>
    <property type="match status" value="1"/>
</dbReference>
<evidence type="ECO:0000313" key="3">
    <source>
        <dbReference type="EMBL" id="MCX2982675.1"/>
    </source>
</evidence>
<dbReference type="InterPro" id="IPR011576">
    <property type="entry name" value="Pyridox_Oxase_N"/>
</dbReference>
<comment type="caution">
    <text evidence="3">The sequence shown here is derived from an EMBL/GenBank/DDBJ whole genome shotgun (WGS) entry which is preliminary data.</text>
</comment>
<dbReference type="SUPFAM" id="SSF50475">
    <property type="entry name" value="FMN-binding split barrel"/>
    <property type="match status" value="1"/>
</dbReference>
<dbReference type="InterPro" id="IPR052019">
    <property type="entry name" value="F420H2_bilvrd_red/Heme_oxyg"/>
</dbReference>
<organism evidence="3 4">
    <name type="scientific">Candidatus Litorirhabdus singularis</name>
    <dbReference type="NCBI Taxonomy" id="2518993"/>
    <lineage>
        <taxon>Bacteria</taxon>
        <taxon>Pseudomonadati</taxon>
        <taxon>Pseudomonadota</taxon>
        <taxon>Gammaproteobacteria</taxon>
        <taxon>Cellvibrionales</taxon>
        <taxon>Halieaceae</taxon>
        <taxon>Candidatus Litorirhabdus</taxon>
    </lineage>
</organism>
<proteinExistence type="predicted"/>
<sequence length="126" mass="13908">MGRDTLQRAAYLSFATFRKSGAKVATPVWFAQEGDALYIFSAAEAGKVKRLRNSDKSEVAACTVSGKVTGPWLETRAEVLTSSADIDNALSALQQKYGWQMKMTNFLSRLSGKYNQRAYIRATLSN</sequence>
<dbReference type="InterPro" id="IPR012349">
    <property type="entry name" value="Split_barrel_FMN-bd"/>
</dbReference>
<feature type="domain" description="Pyridoxamine 5'-phosphate oxidase N-terminal" evidence="2">
    <location>
        <begin position="4"/>
        <end position="100"/>
    </location>
</feature>